<dbReference type="SUPFAM" id="SSF81301">
    <property type="entry name" value="Nucleotidyltransferase"/>
    <property type="match status" value="1"/>
</dbReference>
<dbReference type="AlphaFoldDB" id="A0A0B8NKL0"/>
<reference evidence="3" key="1">
    <citation type="submission" date="2015-07" db="EMBL/GenBank/DDBJ databases">
        <title>Nocardia seriolae U-1 whole genome shotgun sequence.</title>
        <authorList>
            <person name="Imajoh M."/>
            <person name="Fukumoto Y."/>
            <person name="Sukeda M."/>
            <person name="Yamane J."/>
            <person name="Yamasaki K."/>
            <person name="Shimizu M."/>
            <person name="Ohnishi K."/>
            <person name="Oshima S."/>
        </authorList>
    </citation>
    <scope>NUCLEOTIDE SEQUENCE [LARGE SCALE GENOMIC DNA]</scope>
    <source>
        <strain evidence="3">U-1</strain>
    </source>
</reference>
<dbReference type="EMBL" id="CP017839">
    <property type="protein sequence ID" value="APA99490.1"/>
    <property type="molecule type" value="Genomic_DNA"/>
</dbReference>
<evidence type="ECO:0008006" key="5">
    <source>
        <dbReference type="Google" id="ProtNLM"/>
    </source>
</evidence>
<evidence type="ECO:0000313" key="1">
    <source>
        <dbReference type="EMBL" id="APA99490.1"/>
    </source>
</evidence>
<dbReference type="Proteomes" id="UP000180166">
    <property type="component" value="Chromosome"/>
</dbReference>
<name>A0A0B8NKL0_9NOCA</name>
<gene>
    <name evidence="1" type="ORF">NS506_05444</name>
    <name evidence="2" type="ORF">NSK11_contig00149-0023</name>
</gene>
<dbReference type="OrthoDB" id="3394845at2"/>
<dbReference type="GeneID" id="93374189"/>
<organism evidence="2 3">
    <name type="scientific">Nocardia seriolae</name>
    <dbReference type="NCBI Taxonomy" id="37332"/>
    <lineage>
        <taxon>Bacteria</taxon>
        <taxon>Bacillati</taxon>
        <taxon>Actinomycetota</taxon>
        <taxon>Actinomycetes</taxon>
        <taxon>Mycobacteriales</taxon>
        <taxon>Nocardiaceae</taxon>
        <taxon>Nocardia</taxon>
    </lineage>
</organism>
<dbReference type="EMBL" id="BBYQ01000149">
    <property type="protein sequence ID" value="GAP32282.1"/>
    <property type="molecule type" value="Genomic_DNA"/>
</dbReference>
<dbReference type="RefSeq" id="WP_033089066.1">
    <property type="nucleotide sequence ID" value="NZ_AP017900.1"/>
</dbReference>
<reference evidence="2 3" key="2">
    <citation type="journal article" date="2016" name="Genome Announc.">
        <title>Draft Genome Sequence of Erythromycin- and Oxytetracycline-Sensitive Nocardia seriolae Strain U-1 (NBRC 110359).</title>
        <authorList>
            <person name="Imajoh M."/>
            <person name="Sukeda M."/>
            <person name="Shimizu M."/>
            <person name="Yamane J."/>
            <person name="Ohnishi K."/>
            <person name="Oshima S."/>
        </authorList>
    </citation>
    <scope>NUCLEOTIDE SEQUENCE [LARGE SCALE GENOMIC DNA]</scope>
    <source>
        <strain evidence="2 3">U-1</strain>
    </source>
</reference>
<dbReference type="Proteomes" id="UP000037179">
    <property type="component" value="Unassembled WGS sequence"/>
</dbReference>
<evidence type="ECO:0000313" key="4">
    <source>
        <dbReference type="Proteomes" id="UP000180166"/>
    </source>
</evidence>
<keyword evidence="3" id="KW-1185">Reference proteome</keyword>
<proteinExistence type="predicted"/>
<evidence type="ECO:0000313" key="2">
    <source>
        <dbReference type="EMBL" id="GAP32282.1"/>
    </source>
</evidence>
<sequence>MVSFIDRLLGTAGRTVHVLQDNGIPCALTGDCAMYARGGPAAEVGSEVDVLLRPADLARGLRVLAAEGLRSPLPTAEAERTTLYDNDIRVDLVVRPNYRPVTDELLARAEALPLRPAAPVATSAPVVTVADFLVDELTVADPHRLDFTRLLHITRELRAQVDWERVWAETAASPYARAFLGLLDDLGVSGGRCEHGSTEV</sequence>
<accession>A0A0B8NKL0</accession>
<evidence type="ECO:0000313" key="3">
    <source>
        <dbReference type="Proteomes" id="UP000037179"/>
    </source>
</evidence>
<reference evidence="1 4" key="3">
    <citation type="submission" date="2016-10" db="EMBL/GenBank/DDBJ databases">
        <title>Genome sequence of Nocardia seriolae strain EM150506, isolated from Anguila japonica.</title>
        <authorList>
            <person name="Han H.-J."/>
        </authorList>
    </citation>
    <scope>NUCLEOTIDE SEQUENCE [LARGE SCALE GENOMIC DNA]</scope>
    <source>
        <strain evidence="1 4">EM150506</strain>
    </source>
</reference>
<dbReference type="KEGG" id="nsr:NS506_05444"/>
<dbReference type="InterPro" id="IPR043519">
    <property type="entry name" value="NT_sf"/>
</dbReference>
<protein>
    <recommendedName>
        <fullName evidence="5">Nucleotidyltransferase family protein</fullName>
    </recommendedName>
</protein>